<dbReference type="InterPro" id="IPR017900">
    <property type="entry name" value="4Fe4S_Fe_S_CS"/>
</dbReference>
<keyword evidence="4" id="KW-0479">Metal-binding</keyword>
<evidence type="ECO:0000256" key="1">
    <source>
        <dbReference type="ARBA" id="ARBA00001974"/>
    </source>
</evidence>
<gene>
    <name evidence="10" type="ORF">PITCH_A520029</name>
</gene>
<dbReference type="Gene3D" id="3.50.50.60">
    <property type="entry name" value="FAD/NAD(P)-binding domain"/>
    <property type="match status" value="2"/>
</dbReference>
<feature type="domain" description="4Fe-4S ferredoxin-type" evidence="9">
    <location>
        <begin position="968"/>
        <end position="997"/>
    </location>
</feature>
<evidence type="ECO:0000256" key="3">
    <source>
        <dbReference type="ARBA" id="ARBA00022485"/>
    </source>
</evidence>
<keyword evidence="8" id="KW-0411">Iron-sulfur</keyword>
<evidence type="ECO:0000313" key="10">
    <source>
        <dbReference type="EMBL" id="SPD75324.1"/>
    </source>
</evidence>
<dbReference type="PANTHER" id="PTHR43498:SF1">
    <property type="entry name" value="COB--COM HETERODISULFIDE REDUCTASE IRON-SULFUR SUBUNIT A"/>
    <property type="match status" value="1"/>
</dbReference>
<dbReference type="Pfam" id="PF13450">
    <property type="entry name" value="NAD_binding_8"/>
    <property type="match status" value="1"/>
</dbReference>
<dbReference type="PANTHER" id="PTHR43498">
    <property type="entry name" value="FERREDOXIN:COB-COM HETERODISULFIDE REDUCTASE SUBUNIT A"/>
    <property type="match status" value="1"/>
</dbReference>
<dbReference type="GO" id="GO:0046872">
    <property type="term" value="F:metal ion binding"/>
    <property type="evidence" value="ECO:0007669"/>
    <property type="project" value="UniProtKB-KW"/>
</dbReference>
<feature type="domain" description="4Fe-4S ferredoxin-type" evidence="9">
    <location>
        <begin position="99"/>
        <end position="130"/>
    </location>
</feature>
<sequence>MAKKSIGSVMVIGGGIAGIQSALDLADSGFLVHMVEKTPAIGGVMSALDKTFPTNDCAMCILSPKLVEVGRHTNINLHTLSEVLSIEGEAGDFQVTVRERPRYIDITKCIACGRCAEKCPKKVADEFNQGLSHRKAVYVPYPQAVPLKYSIDADNCLYFQKGKCRACQKFCPSEAVDYEQKEQIYTIPVGAVIMAPGFESFNPSALRIYGYGSFPNVITAREFERILSASGPFEGHLIRPSDHSQPEKIAWLQCVGSRNIREDAHGYCSGVCCMYAIKEAVIAKEHAEGELDTAIFFMDMRTHGKGFEETYNRARDEQGVRFIRARFHSIDPVKESDDLRLTYFTDDGELNREIFNMVVLSTGLEITQQLHSLSNTMGVETDSDRFIQTNVFSPVKTSRQGLFVAGASSGPKDIPQSVTEASSAAAGAGALLYSARNTLTKERHIPEERDVTGERPAIGVFICQCGVNIGAIVDVPAVRDYAATLPYVEFVMDNLYTCSQDAQESIAKIIMEKGLNRVVVAACTPKTHEPLFQETLVDTGLNKYVFEMTNIRNQCSWVHRDNPELATQKAKDLVRMAIAKVALMEPLKETDLEVDQRALVVGGGISGMVAAKTLSSQGYQVYLVERSGSLGGNSLLISRTWNGEDVQGHLKELIQSVETDSGIEIFKNTVLSNVDGFVGNFKTTLSHDGASDVVEHGVAIIATGGKEYIPDEYLYGKNLKVVTHMELDRMFIAEDDNLKGVKTAVFIQCVGSRVPERPYCSRVCCTHTMKSAIRLKEMAPDRKVFILYRDIRTYGQREELYKKARRLGVIFIRYNLDKKPVVNQRDGHITVTINDHILKKDIELDPDLLVLASGVVPNESESLAQMFKLSVNEDGFFMEAHAKLRPVDFATDGVFLAGMAHYPKPIEESIAQAQAAVSRAVTLLARKKVKVSGTVAQSTPVSCTSCGVCVDICPYSAPSFIKNGPFTGRAEINPALCKGCGLCVASCRSGALNLKGFGTDQIMAMITEL</sequence>
<dbReference type="PROSITE" id="PS00198">
    <property type="entry name" value="4FE4S_FER_1"/>
    <property type="match status" value="2"/>
</dbReference>
<keyword evidence="5" id="KW-0285">Flavoprotein</keyword>
<dbReference type="InterPro" id="IPR036188">
    <property type="entry name" value="FAD/NAD-bd_sf"/>
</dbReference>
<dbReference type="InterPro" id="IPR039650">
    <property type="entry name" value="HdrA-like"/>
</dbReference>
<organism evidence="10">
    <name type="scientific">uncultured Desulfobacterium sp</name>
    <dbReference type="NCBI Taxonomy" id="201089"/>
    <lineage>
        <taxon>Bacteria</taxon>
        <taxon>Pseudomonadati</taxon>
        <taxon>Thermodesulfobacteriota</taxon>
        <taxon>Desulfobacteria</taxon>
        <taxon>Desulfobacterales</taxon>
        <taxon>Desulfobacteriaceae</taxon>
        <taxon>Desulfobacterium</taxon>
        <taxon>environmental samples</taxon>
    </lineage>
</organism>
<evidence type="ECO:0000256" key="2">
    <source>
        <dbReference type="ARBA" id="ARBA00006561"/>
    </source>
</evidence>
<evidence type="ECO:0000256" key="7">
    <source>
        <dbReference type="ARBA" id="ARBA00023004"/>
    </source>
</evidence>
<reference evidence="10" key="1">
    <citation type="submission" date="2018-01" db="EMBL/GenBank/DDBJ databases">
        <authorList>
            <person name="Regsiter A."/>
            <person name="William W."/>
        </authorList>
    </citation>
    <scope>NUCLEOTIDE SEQUENCE</scope>
    <source>
        <strain evidence="10">TRIP AH-1</strain>
    </source>
</reference>
<dbReference type="InterPro" id="IPR023753">
    <property type="entry name" value="FAD/NAD-binding_dom"/>
</dbReference>
<dbReference type="Pfam" id="PF12831">
    <property type="entry name" value="FAD_oxidored"/>
    <property type="match status" value="1"/>
</dbReference>
<dbReference type="Gene3D" id="3.30.70.20">
    <property type="match status" value="2"/>
</dbReference>
<dbReference type="Pfam" id="PF00037">
    <property type="entry name" value="Fer4"/>
    <property type="match status" value="1"/>
</dbReference>
<dbReference type="PROSITE" id="PS51379">
    <property type="entry name" value="4FE4S_FER_2"/>
    <property type="match status" value="4"/>
</dbReference>
<evidence type="ECO:0000256" key="8">
    <source>
        <dbReference type="ARBA" id="ARBA00023014"/>
    </source>
</evidence>
<dbReference type="GO" id="GO:0016491">
    <property type="term" value="F:oxidoreductase activity"/>
    <property type="evidence" value="ECO:0007669"/>
    <property type="project" value="UniProtKB-KW"/>
</dbReference>
<name>A0A445N0R4_9BACT</name>
<comment type="similarity">
    <text evidence="2">Belongs to the HdrA family.</text>
</comment>
<dbReference type="GO" id="GO:0051539">
    <property type="term" value="F:4 iron, 4 sulfur cluster binding"/>
    <property type="evidence" value="ECO:0007669"/>
    <property type="project" value="UniProtKB-KW"/>
</dbReference>
<feature type="domain" description="4Fe-4S ferredoxin-type" evidence="9">
    <location>
        <begin position="147"/>
        <end position="181"/>
    </location>
</feature>
<dbReference type="Pfam" id="PF07992">
    <property type="entry name" value="Pyr_redox_2"/>
    <property type="match status" value="1"/>
</dbReference>
<evidence type="ECO:0000259" key="9">
    <source>
        <dbReference type="PROSITE" id="PS51379"/>
    </source>
</evidence>
<accession>A0A445N0R4</accession>
<evidence type="ECO:0000256" key="5">
    <source>
        <dbReference type="ARBA" id="ARBA00022827"/>
    </source>
</evidence>
<dbReference type="AlphaFoldDB" id="A0A445N0R4"/>
<keyword evidence="7" id="KW-0408">Iron</keyword>
<keyword evidence="5" id="KW-0274">FAD</keyword>
<comment type="cofactor">
    <cofactor evidence="1">
        <name>FAD</name>
        <dbReference type="ChEBI" id="CHEBI:57692"/>
    </cofactor>
</comment>
<dbReference type="EMBL" id="OJIN01000195">
    <property type="protein sequence ID" value="SPD75324.1"/>
    <property type="molecule type" value="Genomic_DNA"/>
</dbReference>
<dbReference type="SUPFAM" id="SSF51905">
    <property type="entry name" value="FAD/NAD(P)-binding domain"/>
    <property type="match status" value="2"/>
</dbReference>
<dbReference type="SUPFAM" id="SSF54862">
    <property type="entry name" value="4Fe-4S ferredoxins"/>
    <property type="match status" value="1"/>
</dbReference>
<keyword evidence="6" id="KW-0560">Oxidoreductase</keyword>
<evidence type="ECO:0000256" key="4">
    <source>
        <dbReference type="ARBA" id="ARBA00022723"/>
    </source>
</evidence>
<protein>
    <submittedName>
        <fullName evidence="10">Heterodisulfide reductase, subunit A-like protein</fullName>
    </submittedName>
</protein>
<keyword evidence="3" id="KW-0004">4Fe-4S</keyword>
<dbReference type="Pfam" id="PF12838">
    <property type="entry name" value="Fer4_7"/>
    <property type="match status" value="1"/>
</dbReference>
<evidence type="ECO:0000256" key="6">
    <source>
        <dbReference type="ARBA" id="ARBA00023002"/>
    </source>
</evidence>
<proteinExistence type="inferred from homology"/>
<dbReference type="InterPro" id="IPR017896">
    <property type="entry name" value="4Fe4S_Fe-S-bd"/>
</dbReference>
<feature type="domain" description="4Fe-4S ferredoxin-type" evidence="9">
    <location>
        <begin position="934"/>
        <end position="963"/>
    </location>
</feature>